<dbReference type="SUPFAM" id="SSF53800">
    <property type="entry name" value="Chelatase"/>
    <property type="match status" value="1"/>
</dbReference>
<keyword evidence="2 4" id="KW-0456">Lyase</keyword>
<feature type="region of interest" description="Disordered" evidence="3">
    <location>
        <begin position="189"/>
        <end position="210"/>
    </location>
</feature>
<evidence type="ECO:0000256" key="3">
    <source>
        <dbReference type="SAM" id="MobiDB-lite"/>
    </source>
</evidence>
<dbReference type="Gene3D" id="3.40.50.1400">
    <property type="match status" value="1"/>
</dbReference>
<dbReference type="PANTHER" id="PTHR33542:SF3">
    <property type="entry name" value="SIROHYDROCHLORIN FERROCHELATASE, CHLOROPLASTIC"/>
    <property type="match status" value="1"/>
</dbReference>
<dbReference type="InterPro" id="IPR002762">
    <property type="entry name" value="CbiX-like"/>
</dbReference>
<accession>A0A645DNF6</accession>
<keyword evidence="1" id="KW-0479">Metal-binding</keyword>
<evidence type="ECO:0000256" key="2">
    <source>
        <dbReference type="ARBA" id="ARBA00023239"/>
    </source>
</evidence>
<dbReference type="GO" id="GO:0016852">
    <property type="term" value="F:sirohydrochlorin cobaltochelatase activity"/>
    <property type="evidence" value="ECO:0007669"/>
    <property type="project" value="UniProtKB-EC"/>
</dbReference>
<dbReference type="EC" id="4.99.1.3" evidence="4"/>
<dbReference type="PANTHER" id="PTHR33542">
    <property type="entry name" value="SIROHYDROCHLORIN FERROCHELATASE, CHLOROPLASTIC"/>
    <property type="match status" value="1"/>
</dbReference>
<comment type="caution">
    <text evidence="4">The sequence shown here is derived from an EMBL/GenBank/DDBJ whole genome shotgun (WGS) entry which is preliminary data.</text>
</comment>
<dbReference type="GO" id="GO:0046872">
    <property type="term" value="F:metal ion binding"/>
    <property type="evidence" value="ECO:0007669"/>
    <property type="project" value="UniProtKB-KW"/>
</dbReference>
<name>A0A645DNF6_9ZZZZ</name>
<gene>
    <name evidence="4" type="primary">cbiX_2</name>
    <name evidence="4" type="ORF">SDC9_138115</name>
</gene>
<dbReference type="AlphaFoldDB" id="A0A645DNF6"/>
<reference evidence="4" key="1">
    <citation type="submission" date="2019-08" db="EMBL/GenBank/DDBJ databases">
        <authorList>
            <person name="Kucharzyk K."/>
            <person name="Murdoch R.W."/>
            <person name="Higgins S."/>
            <person name="Loffler F."/>
        </authorList>
    </citation>
    <scope>NUCLEOTIDE SEQUENCE</scope>
</reference>
<sequence>MQFIVTRHLGMGRELFAVLQGQLDRLMKQLAVPDPQTTGVVLLGRGSSDVGANGELAKMARWLYEENEHELVDLAFTGVTWPRLETIVQRQARLGMMQIAIIPVYLFTGVLIERIGEQVARLRQQYPQLAFALGQHFGFDEGIFALLDARVSPDALAGGLLECDGCKYRELAEAEHLHDHSHTAIASPAHAHGHDHAHEHAHHGCAHSHA</sequence>
<evidence type="ECO:0000313" key="4">
    <source>
        <dbReference type="EMBL" id="MPM90990.1"/>
    </source>
</evidence>
<dbReference type="Pfam" id="PF01903">
    <property type="entry name" value="CbiX"/>
    <property type="match status" value="1"/>
</dbReference>
<dbReference type="InterPro" id="IPR050963">
    <property type="entry name" value="Sirohydro_Cobaltochel/CbiX"/>
</dbReference>
<proteinExistence type="predicted"/>
<dbReference type="CDD" id="cd03414">
    <property type="entry name" value="CbiX_SirB_C"/>
    <property type="match status" value="1"/>
</dbReference>
<evidence type="ECO:0000256" key="1">
    <source>
        <dbReference type="ARBA" id="ARBA00022723"/>
    </source>
</evidence>
<protein>
    <submittedName>
        <fullName evidence="4">Sirohydrochlorin cobaltochelatase</fullName>
        <ecNumber evidence="4">4.99.1.3</ecNumber>
    </submittedName>
</protein>
<feature type="compositionally biased region" description="Basic residues" evidence="3">
    <location>
        <begin position="199"/>
        <end position="210"/>
    </location>
</feature>
<dbReference type="EMBL" id="VSSQ01038110">
    <property type="protein sequence ID" value="MPM90990.1"/>
    <property type="molecule type" value="Genomic_DNA"/>
</dbReference>
<organism evidence="4">
    <name type="scientific">bioreactor metagenome</name>
    <dbReference type="NCBI Taxonomy" id="1076179"/>
    <lineage>
        <taxon>unclassified sequences</taxon>
        <taxon>metagenomes</taxon>
        <taxon>ecological metagenomes</taxon>
    </lineage>
</organism>